<dbReference type="CDD" id="cd23451">
    <property type="entry name" value="beta-trefoil_Ricin_laminarinase"/>
    <property type="match status" value="1"/>
</dbReference>
<dbReference type="InterPro" id="IPR041371">
    <property type="entry name" value="GH92_N"/>
</dbReference>
<dbReference type="InterPro" id="IPR050883">
    <property type="entry name" value="PNGase"/>
</dbReference>
<feature type="signal peptide" evidence="2">
    <location>
        <begin position="1"/>
        <end position="27"/>
    </location>
</feature>
<accession>A0ABV6MII2</accession>
<name>A0ABV6MII2_9PSEU</name>
<dbReference type="InterPro" id="IPR012939">
    <property type="entry name" value="Glyco_hydro_92"/>
</dbReference>
<dbReference type="InterPro" id="IPR035992">
    <property type="entry name" value="Ricin_B-like_lectins"/>
</dbReference>
<evidence type="ECO:0000256" key="1">
    <source>
        <dbReference type="SAM" id="MobiDB-lite"/>
    </source>
</evidence>
<dbReference type="SMART" id="SM00458">
    <property type="entry name" value="RICIN"/>
    <property type="match status" value="1"/>
</dbReference>
<dbReference type="Pfam" id="PF07971">
    <property type="entry name" value="Glyco_hydro_92"/>
    <property type="match status" value="1"/>
</dbReference>
<protein>
    <submittedName>
        <fullName evidence="4">Lectin</fullName>
    </submittedName>
</protein>
<dbReference type="Gene3D" id="2.80.10.50">
    <property type="match status" value="1"/>
</dbReference>
<sequence length="890" mass="94462">MTSTPRLALAALATLLLPLLQTPYAAAAPHDLVADPASAVNPFIGTTNEADDFPGADAPFGMVQWSPDTPNRPAGGGYEYGDNEIIGFSLNHISGPGCGAMGDVPFLPTTGAVTGTTNARFSHANEQADAGYYKVKFDTGITTELTATTRSGMGRFTFPATTQANLMLKLNGSQNAVSNTTFSIVNNTEVVGSVTTGHFCGASPTYTMYFAAKFDRPFTSTGTFQQNLTPAKTNSRPGSKIQPKSLSATPNVTGPTGEYLTFDTTANQVVQAKVGISYVSTANAQGNRDTENPQWDFDGVHQATHAAWNSMLGKIAVGGGTAAQQQTFYTALYHSLLHPNVYSDSNGQYVGFDNQVHTMPAGHAQYANISGWDIYRSQAQLSALVAPDRASDMAQSMVFDYQQSGMLPKWSLNNGETYVMVGDPGTAILADYYAFGARNFDTTTALNAMVHEASTQNNIRPGQNYLTTPGYLPANGLWNCCNLYGAVSTHLEYNTADFALSAFAGALGDTANQTKYVNRAQQWINLFNPTNHLVQPRQVDGTWTAPFDPAGPLNMVEGTSYQYTGMVPFNIHGLASAFGGNANYVGYLNNVLSTFSGAGGKADLYNEPSLALPWEYDYVGQPYRTQQVVRQVQAEHFTATPGGLGHGNDDLGTMSAWYVWSALGMFPETPGTADLALGSPVFPQAVITLGSGNTLTINAPQAADNAPYVQSLSLNGSTWNNAFLPPSIVNTGGTLDYVLGTAANTSWAASSPPPSYSGTGNPYVKIGPISSGFAGKCADDNASNIANFNPIQLWDCNGTNAQRWAAPGDGSLQTMGKCLDVNNSGLVNGVKVQLYDCNGTGAQQWRVQGASLVNPESGRCLDDPGSTLTNGTQLQIWECNNTNAQHWALP</sequence>
<dbReference type="Gene3D" id="2.70.98.10">
    <property type="match status" value="1"/>
</dbReference>
<dbReference type="Proteomes" id="UP001589810">
    <property type="component" value="Unassembled WGS sequence"/>
</dbReference>
<dbReference type="PANTHER" id="PTHR12143">
    <property type="entry name" value="PEPTIDE N-GLYCANASE PNGASE -RELATED"/>
    <property type="match status" value="1"/>
</dbReference>
<dbReference type="InterPro" id="IPR008928">
    <property type="entry name" value="6-hairpin_glycosidase_sf"/>
</dbReference>
<reference evidence="4 5" key="1">
    <citation type="submission" date="2024-09" db="EMBL/GenBank/DDBJ databases">
        <authorList>
            <person name="Sun Q."/>
            <person name="Mori K."/>
        </authorList>
    </citation>
    <scope>NUCLEOTIDE SEQUENCE [LARGE SCALE GENOMIC DNA]</scope>
    <source>
        <strain evidence="4 5">TBRC 1432</strain>
    </source>
</reference>
<dbReference type="InterPro" id="IPR005887">
    <property type="entry name" value="GH92_a_mannosidase_put"/>
</dbReference>
<dbReference type="NCBIfam" id="NF035929">
    <property type="entry name" value="lectin_1"/>
    <property type="match status" value="1"/>
</dbReference>
<feature type="domain" description="Ricin B lectin" evidence="3">
    <location>
        <begin position="761"/>
        <end position="890"/>
    </location>
</feature>
<dbReference type="Pfam" id="PF17678">
    <property type="entry name" value="Glyco_hydro_92N"/>
    <property type="match status" value="1"/>
</dbReference>
<feature type="chain" id="PRO_5046398006" evidence="2">
    <location>
        <begin position="28"/>
        <end position="890"/>
    </location>
</feature>
<dbReference type="RefSeq" id="WP_273938863.1">
    <property type="nucleotide sequence ID" value="NZ_CP097263.1"/>
</dbReference>
<dbReference type="InterPro" id="IPR000772">
    <property type="entry name" value="Ricin_B_lectin"/>
</dbReference>
<organism evidence="4 5">
    <name type="scientific">Kutzneria chonburiensis</name>
    <dbReference type="NCBI Taxonomy" id="1483604"/>
    <lineage>
        <taxon>Bacteria</taxon>
        <taxon>Bacillati</taxon>
        <taxon>Actinomycetota</taxon>
        <taxon>Actinomycetes</taxon>
        <taxon>Pseudonocardiales</taxon>
        <taxon>Pseudonocardiaceae</taxon>
        <taxon>Kutzneria</taxon>
    </lineage>
</organism>
<dbReference type="PROSITE" id="PS50231">
    <property type="entry name" value="RICIN_B_LECTIN"/>
    <property type="match status" value="1"/>
</dbReference>
<feature type="region of interest" description="Disordered" evidence="1">
    <location>
        <begin position="228"/>
        <end position="252"/>
    </location>
</feature>
<dbReference type="Gene3D" id="1.20.1610.10">
    <property type="entry name" value="alpha-1,2-mannosidases domains"/>
    <property type="match status" value="1"/>
</dbReference>
<evidence type="ECO:0000313" key="5">
    <source>
        <dbReference type="Proteomes" id="UP001589810"/>
    </source>
</evidence>
<evidence type="ECO:0000256" key="2">
    <source>
        <dbReference type="SAM" id="SignalP"/>
    </source>
</evidence>
<proteinExistence type="predicted"/>
<comment type="caution">
    <text evidence="4">The sequence shown here is derived from an EMBL/GenBank/DDBJ whole genome shotgun (WGS) entry which is preliminary data.</text>
</comment>
<dbReference type="PANTHER" id="PTHR12143:SF39">
    <property type="entry name" value="SECRETED PROTEIN"/>
    <property type="match status" value="1"/>
</dbReference>
<gene>
    <name evidence="4" type="ORF">ACFFH7_01335</name>
</gene>
<dbReference type="NCBIfam" id="TIGR01180">
    <property type="entry name" value="aman2_put"/>
    <property type="match status" value="1"/>
</dbReference>
<keyword evidence="5" id="KW-1185">Reference proteome</keyword>
<dbReference type="Gene3D" id="3.30.2080.10">
    <property type="entry name" value="GH92 mannosidase domain"/>
    <property type="match status" value="1"/>
</dbReference>
<dbReference type="SUPFAM" id="SSF50370">
    <property type="entry name" value="Ricin B-like lectins"/>
    <property type="match status" value="1"/>
</dbReference>
<dbReference type="InterPro" id="IPR014718">
    <property type="entry name" value="GH-type_carb-bd"/>
</dbReference>
<evidence type="ECO:0000259" key="3">
    <source>
        <dbReference type="SMART" id="SM00458"/>
    </source>
</evidence>
<evidence type="ECO:0000313" key="4">
    <source>
        <dbReference type="EMBL" id="MFC0540099.1"/>
    </source>
</evidence>
<dbReference type="Pfam" id="PF00652">
    <property type="entry name" value="Ricin_B_lectin"/>
    <property type="match status" value="1"/>
</dbReference>
<dbReference type="SUPFAM" id="SSF48208">
    <property type="entry name" value="Six-hairpin glycosidases"/>
    <property type="match status" value="1"/>
</dbReference>
<dbReference type="Gene3D" id="1.20.1050.60">
    <property type="entry name" value="alpha-1,2-mannosidase"/>
    <property type="match status" value="1"/>
</dbReference>
<dbReference type="EMBL" id="JBHLUD010000001">
    <property type="protein sequence ID" value="MFC0540099.1"/>
    <property type="molecule type" value="Genomic_DNA"/>
</dbReference>
<keyword evidence="2" id="KW-0732">Signal</keyword>